<dbReference type="RefSeq" id="WP_076522972.1">
    <property type="nucleotide sequence ID" value="NZ_CP048103.1"/>
</dbReference>
<evidence type="ECO:0000256" key="2">
    <source>
        <dbReference type="ARBA" id="ARBA00022578"/>
    </source>
</evidence>
<dbReference type="EMBL" id="FTOD01000001">
    <property type="protein sequence ID" value="SIS39898.1"/>
    <property type="molecule type" value="Genomic_DNA"/>
</dbReference>
<dbReference type="AlphaFoldDB" id="A0A1N7IS34"/>
<dbReference type="OrthoDB" id="51846at2"/>
<dbReference type="InterPro" id="IPR002513">
    <property type="entry name" value="Tn3_Tnp_DDE_dom"/>
</dbReference>
<keyword evidence="4" id="KW-0233">DNA recombination</keyword>
<evidence type="ECO:0000313" key="7">
    <source>
        <dbReference type="EMBL" id="SIS39898.1"/>
    </source>
</evidence>
<keyword evidence="8" id="KW-1185">Reference proteome</keyword>
<sequence length="985" mass="115479">MKQQWTKEELIEHFSLLQPERQLFEGKKFETRLAFAVLFKYFQHEARFPDCADDVPLPVIEFLAKHLRVSTDRFDQYDWTGRTIKRHRAEIRKFFGFREHTADDLQAISHWLTDKVLSCNHDIAVLKERVYAELRQRKIEPPVDNTVETLIRSALHNHEQRFFAQTLQSLSSTSISRMDAMIDDWADAEDEVTEEQGSEEPERMTFRKINMGPGRANRKNLEDEIKKLKELRMLELPNDLFKNVPPKILRKYRLRVVSEKLVEIRRHPPEVRYTLLSTFFWSRHQEITDSLVEMLITIILNINGQAQRRVDREILQEIKKVRGKNSILVSLLETLLENRNNVIEDAVFSVVEEETLRDLLRELTHNKEVYREKVYYKMRSSYSNTYRTAIGELLNTLKFRSNNSKYQPIIEALDLIKKHIGTRQKYFAVADDVPIDDVIPPKFKKVVVETDKNGDLRVNRMNYEISVLYTLRDKLKCKEIWVVGANRYRNPDEDLPGDFEERREEYYESLGLRLDADSVINELKQSLHRALDQLNQTIPQNPKVRITNHKGGWISVTPLDPQPEPERLAQLKREIAKRWWMIELIDVFKEADLRIDFTNAFQSLAAHERLDRSEIQKRLLLCLYGLGTNMGLKRMATGNTDITYENLLYIKRKFIHPENLKAANIQVVNAILKERLAEVWGEATTSCASDSKKFGSWDQNLMTEWHPRYRGPGVMIYWHVENKSACIHSHLKTCTSSEVAAMIKGLLQHATEKEVDRNYVDTHGQSEVGFAFCHLLGFKLMPRFKNIGSQKLYKPDHGMTDAYPNLQPVLAKNPINWDLIRQQYDQMVKYAAALRFNTAETEAILKRFSKNRTHPVYKALSELGRVIKTIFLCEYLQHEEIRREIHEGLNVVENWNSANSFIFFGRNGEIQKNQVDEQEIAVLSLNLLQNCMVYINTIKIQKVIKEQGWLKKLATEDLRALSPLIYNHITRYGKFNVDLDKRLPI</sequence>
<organism evidence="7 8">
    <name type="scientific">Kroppenstedtia eburnea</name>
    <dbReference type="NCBI Taxonomy" id="714067"/>
    <lineage>
        <taxon>Bacteria</taxon>
        <taxon>Bacillati</taxon>
        <taxon>Bacillota</taxon>
        <taxon>Bacilli</taxon>
        <taxon>Bacillales</taxon>
        <taxon>Thermoactinomycetaceae</taxon>
        <taxon>Kroppenstedtia</taxon>
    </lineage>
</organism>
<protein>
    <submittedName>
        <fullName evidence="7">Transposase and inactivated derivatives, TnpA family</fullName>
    </submittedName>
</protein>
<evidence type="ECO:0000259" key="6">
    <source>
        <dbReference type="Pfam" id="PF13700"/>
    </source>
</evidence>
<name>A0A1N7IS34_9BACL</name>
<proteinExistence type="inferred from homology"/>
<dbReference type="Pfam" id="PF13700">
    <property type="entry name" value="DUF4158"/>
    <property type="match status" value="1"/>
</dbReference>
<feature type="domain" description="DUF4158" evidence="6">
    <location>
        <begin position="2"/>
        <end position="153"/>
    </location>
</feature>
<dbReference type="GO" id="GO:0004803">
    <property type="term" value="F:transposase activity"/>
    <property type="evidence" value="ECO:0007669"/>
    <property type="project" value="InterPro"/>
</dbReference>
<dbReference type="NCBIfam" id="NF033527">
    <property type="entry name" value="transpos_Tn3"/>
    <property type="match status" value="1"/>
</dbReference>
<dbReference type="Pfam" id="PF01526">
    <property type="entry name" value="DDE_Tnp_Tn3"/>
    <property type="match status" value="1"/>
</dbReference>
<evidence type="ECO:0000256" key="4">
    <source>
        <dbReference type="ARBA" id="ARBA00023172"/>
    </source>
</evidence>
<keyword evidence="3" id="KW-0238">DNA-binding</keyword>
<dbReference type="GO" id="GO:0003677">
    <property type="term" value="F:DNA binding"/>
    <property type="evidence" value="ECO:0007669"/>
    <property type="project" value="UniProtKB-KW"/>
</dbReference>
<evidence type="ECO:0000259" key="5">
    <source>
        <dbReference type="Pfam" id="PF01526"/>
    </source>
</evidence>
<comment type="similarity">
    <text evidence="1">Belongs to the transposase 7 family.</text>
</comment>
<evidence type="ECO:0000313" key="8">
    <source>
        <dbReference type="Proteomes" id="UP000186795"/>
    </source>
</evidence>
<dbReference type="Proteomes" id="UP000186795">
    <property type="component" value="Unassembled WGS sequence"/>
</dbReference>
<gene>
    <name evidence="7" type="ORF">SAMN05421790_101298</name>
</gene>
<feature type="domain" description="Tn3 transposase DDE" evidence="5">
    <location>
        <begin position="586"/>
        <end position="975"/>
    </location>
</feature>
<keyword evidence="2" id="KW-0815">Transposition</keyword>
<reference evidence="8" key="1">
    <citation type="submission" date="2017-01" db="EMBL/GenBank/DDBJ databases">
        <authorList>
            <person name="Varghese N."/>
            <person name="Submissions S."/>
        </authorList>
    </citation>
    <scope>NUCLEOTIDE SEQUENCE [LARGE SCALE GENOMIC DNA]</scope>
    <source>
        <strain evidence="8">DSM 45196</strain>
    </source>
</reference>
<dbReference type="GO" id="GO:0006313">
    <property type="term" value="P:DNA transposition"/>
    <property type="evidence" value="ECO:0007669"/>
    <property type="project" value="InterPro"/>
</dbReference>
<accession>A0A1N7IS34</accession>
<dbReference type="InterPro" id="IPR047653">
    <property type="entry name" value="Tn3-like_transpos"/>
</dbReference>
<dbReference type="InterPro" id="IPR025296">
    <property type="entry name" value="DUF4158"/>
</dbReference>
<evidence type="ECO:0000256" key="1">
    <source>
        <dbReference type="ARBA" id="ARBA00009402"/>
    </source>
</evidence>
<evidence type="ECO:0000256" key="3">
    <source>
        <dbReference type="ARBA" id="ARBA00023125"/>
    </source>
</evidence>